<comment type="caution">
    <text evidence="6">The sequence shown here is derived from an EMBL/GenBank/DDBJ whole genome shotgun (WGS) entry which is preliminary data.</text>
</comment>
<gene>
    <name evidence="6" type="ORF">HNR67_005179</name>
</gene>
<dbReference type="EC" id="2.7.7.7" evidence="6"/>
<dbReference type="SUPFAM" id="SSF53098">
    <property type="entry name" value="Ribonuclease H-like"/>
    <property type="match status" value="1"/>
</dbReference>
<feature type="domain" description="Exonuclease" evidence="5">
    <location>
        <begin position="2"/>
        <end position="168"/>
    </location>
</feature>
<dbReference type="RefSeq" id="WP_185004854.1">
    <property type="nucleotide sequence ID" value="NZ_BAAAUI010000046.1"/>
</dbReference>
<keyword evidence="3" id="KW-0269">Exonuclease</keyword>
<dbReference type="PANTHER" id="PTHR30231:SF4">
    <property type="entry name" value="PROTEIN NEN2"/>
    <property type="match status" value="1"/>
</dbReference>
<accession>A0A7W7CDC8</accession>
<evidence type="ECO:0000256" key="1">
    <source>
        <dbReference type="ARBA" id="ARBA00022722"/>
    </source>
</evidence>
<dbReference type="SMART" id="SM00479">
    <property type="entry name" value="EXOIII"/>
    <property type="match status" value="1"/>
</dbReference>
<evidence type="ECO:0000313" key="7">
    <source>
        <dbReference type="Proteomes" id="UP000533598"/>
    </source>
</evidence>
<proteinExistence type="predicted"/>
<keyword evidence="2" id="KW-0378">Hydrolase</keyword>
<organism evidence="6 7">
    <name type="scientific">Crossiella cryophila</name>
    <dbReference type="NCBI Taxonomy" id="43355"/>
    <lineage>
        <taxon>Bacteria</taxon>
        <taxon>Bacillati</taxon>
        <taxon>Actinomycetota</taxon>
        <taxon>Actinomycetes</taxon>
        <taxon>Pseudonocardiales</taxon>
        <taxon>Pseudonocardiaceae</taxon>
        <taxon>Crossiella</taxon>
    </lineage>
</organism>
<dbReference type="Gene3D" id="3.30.420.10">
    <property type="entry name" value="Ribonuclease H-like superfamily/Ribonuclease H"/>
    <property type="match status" value="1"/>
</dbReference>
<dbReference type="InterPro" id="IPR036397">
    <property type="entry name" value="RNaseH_sf"/>
</dbReference>
<evidence type="ECO:0000256" key="4">
    <source>
        <dbReference type="SAM" id="MobiDB-lite"/>
    </source>
</evidence>
<keyword evidence="7" id="KW-1185">Reference proteome</keyword>
<dbReference type="CDD" id="cd06127">
    <property type="entry name" value="DEDDh"/>
    <property type="match status" value="1"/>
</dbReference>
<dbReference type="InterPro" id="IPR012337">
    <property type="entry name" value="RNaseH-like_sf"/>
</dbReference>
<evidence type="ECO:0000256" key="3">
    <source>
        <dbReference type="ARBA" id="ARBA00022839"/>
    </source>
</evidence>
<dbReference type="GO" id="GO:0005829">
    <property type="term" value="C:cytosol"/>
    <property type="evidence" value="ECO:0007669"/>
    <property type="project" value="TreeGrafter"/>
</dbReference>
<keyword evidence="1" id="KW-0540">Nuclease</keyword>
<evidence type="ECO:0000259" key="5">
    <source>
        <dbReference type="SMART" id="SM00479"/>
    </source>
</evidence>
<dbReference type="InterPro" id="IPR013520">
    <property type="entry name" value="Ribonucl_H"/>
</dbReference>
<dbReference type="Pfam" id="PF00929">
    <property type="entry name" value="RNase_T"/>
    <property type="match status" value="1"/>
</dbReference>
<dbReference type="InterPro" id="IPR036420">
    <property type="entry name" value="BRCT_dom_sf"/>
</dbReference>
<feature type="region of interest" description="Disordered" evidence="4">
    <location>
        <begin position="187"/>
        <end position="320"/>
    </location>
</feature>
<dbReference type="GO" id="GO:0003887">
    <property type="term" value="F:DNA-directed DNA polymerase activity"/>
    <property type="evidence" value="ECO:0007669"/>
    <property type="project" value="UniProtKB-EC"/>
</dbReference>
<reference evidence="6 7" key="1">
    <citation type="submission" date="2020-08" db="EMBL/GenBank/DDBJ databases">
        <title>Sequencing the genomes of 1000 actinobacteria strains.</title>
        <authorList>
            <person name="Klenk H.-P."/>
        </authorList>
    </citation>
    <scope>NUCLEOTIDE SEQUENCE [LARGE SCALE GENOMIC DNA]</scope>
    <source>
        <strain evidence="6 7">DSM 44230</strain>
    </source>
</reference>
<evidence type="ECO:0000256" key="2">
    <source>
        <dbReference type="ARBA" id="ARBA00022801"/>
    </source>
</evidence>
<protein>
    <submittedName>
        <fullName evidence="6">DNA polymerase-3 subunit epsilon</fullName>
        <ecNumber evidence="6">2.7.7.7</ecNumber>
    </submittedName>
</protein>
<evidence type="ECO:0000313" key="6">
    <source>
        <dbReference type="EMBL" id="MBB4679061.1"/>
    </source>
</evidence>
<dbReference type="GO" id="GO:0003676">
    <property type="term" value="F:nucleic acid binding"/>
    <property type="evidence" value="ECO:0007669"/>
    <property type="project" value="InterPro"/>
</dbReference>
<dbReference type="PANTHER" id="PTHR30231">
    <property type="entry name" value="DNA POLYMERASE III SUBUNIT EPSILON"/>
    <property type="match status" value="1"/>
</dbReference>
<keyword evidence="6" id="KW-0548">Nucleotidyltransferase</keyword>
<dbReference type="FunFam" id="3.30.420.10:FF:000045">
    <property type="entry name" value="3'-5' exonuclease DinG"/>
    <property type="match status" value="1"/>
</dbReference>
<dbReference type="GO" id="GO:0008408">
    <property type="term" value="F:3'-5' exonuclease activity"/>
    <property type="evidence" value="ECO:0007669"/>
    <property type="project" value="TreeGrafter"/>
</dbReference>
<dbReference type="Gene3D" id="3.40.50.10190">
    <property type="entry name" value="BRCT domain"/>
    <property type="match status" value="1"/>
</dbReference>
<feature type="compositionally biased region" description="Low complexity" evidence="4">
    <location>
        <begin position="219"/>
        <end position="257"/>
    </location>
</feature>
<dbReference type="AlphaFoldDB" id="A0A7W7CDC8"/>
<sequence>MGFAVVDVETTGFAAGRDRVIEIAVVQLDAQGAITGEWCTLVNPRRDLGPQHIHRITTREVLPAPTFEQITGDLVTRLAGRVLVAHNLTFDARFLNAELTAAGVLPPPEALDGLCTMTLAPRYLTTDRRNLAACCAAAGIPLTNAHSALHDARATAALLAHYLAAGHDDWSPHLEAARSRPWPFIPALDTPVVHRSPPGQPVARRPRRDGDPTYRRTTRNTAAYRTNPAPGSATAPAQHGAAAAPDPAAPFPRSSSPQTRPPFSAANHHSPADTRSSVAPRSPAEHHSAAVPNPPASGYPTDAELPAGFRLDPGDRIAFTGQTDQPREQLQAHAAAAGLVTHPENVCRWTKVVVAADPDSLSTKARKARDYQIPIITEPVFARLLAELRTPG</sequence>
<dbReference type="EMBL" id="JACHMH010000001">
    <property type="protein sequence ID" value="MBB4679061.1"/>
    <property type="molecule type" value="Genomic_DNA"/>
</dbReference>
<name>A0A7W7CDC8_9PSEU</name>
<keyword evidence="6" id="KW-0808">Transferase</keyword>
<dbReference type="Proteomes" id="UP000533598">
    <property type="component" value="Unassembled WGS sequence"/>
</dbReference>